<dbReference type="PROSITE" id="PS00372">
    <property type="entry name" value="PTS_EIIA_TYPE_2_HIS"/>
    <property type="match status" value="1"/>
</dbReference>
<dbReference type="RefSeq" id="WP_108604705.1">
    <property type="nucleotide sequence ID" value="NZ_CP026604.1"/>
</dbReference>
<dbReference type="GO" id="GO:0030295">
    <property type="term" value="F:protein kinase activator activity"/>
    <property type="evidence" value="ECO:0007669"/>
    <property type="project" value="TreeGrafter"/>
</dbReference>
<dbReference type="InterPro" id="IPR006320">
    <property type="entry name" value="PTS_Nitro_regul"/>
</dbReference>
<dbReference type="AlphaFoldDB" id="A0A2S0VWU4"/>
<dbReference type="Gene3D" id="3.40.930.10">
    <property type="entry name" value="Mannitol-specific EII, Chain A"/>
    <property type="match status" value="1"/>
</dbReference>
<evidence type="ECO:0000313" key="3">
    <source>
        <dbReference type="Proteomes" id="UP000244441"/>
    </source>
</evidence>
<protein>
    <submittedName>
        <fullName evidence="2">PTS IIA-like nitrogen-regulatory protein PtsN</fullName>
    </submittedName>
</protein>
<proteinExistence type="predicted"/>
<organism evidence="2 3">
    <name type="scientific">Saccharobesus litoralis</name>
    <dbReference type="NCBI Taxonomy" id="2172099"/>
    <lineage>
        <taxon>Bacteria</taxon>
        <taxon>Pseudomonadati</taxon>
        <taxon>Pseudomonadota</taxon>
        <taxon>Gammaproteobacteria</taxon>
        <taxon>Alteromonadales</taxon>
        <taxon>Alteromonadaceae</taxon>
        <taxon>Saccharobesus</taxon>
    </lineage>
</organism>
<evidence type="ECO:0000259" key="1">
    <source>
        <dbReference type="PROSITE" id="PS51094"/>
    </source>
</evidence>
<dbReference type="Pfam" id="PF00359">
    <property type="entry name" value="PTS_EIIA_2"/>
    <property type="match status" value="1"/>
</dbReference>
<sequence length="149" mass="16264">MEIEQLITPDCVFCAVPAKSKKRILQVISQYAAKQLGQTEIQEQDILDALLAREKLGSTGIGQGIALPHGRLNCNKSLALLLTSDEAIDYDAIDNAPVKVFFALLAPESECQDHLKSLALIAEKLSDKTVLKSVKNAITNQELYQAITN</sequence>
<dbReference type="GO" id="GO:0008982">
    <property type="term" value="F:protein-N(PI)-phosphohistidine-sugar phosphotransferase activity"/>
    <property type="evidence" value="ECO:0007669"/>
    <property type="project" value="InterPro"/>
</dbReference>
<dbReference type="PANTHER" id="PTHR47738">
    <property type="entry name" value="PTS SYSTEM FRUCTOSE-LIKE EIIA COMPONENT-RELATED"/>
    <property type="match status" value="1"/>
</dbReference>
<dbReference type="Proteomes" id="UP000244441">
    <property type="component" value="Chromosome"/>
</dbReference>
<dbReference type="PANTHER" id="PTHR47738:SF1">
    <property type="entry name" value="NITROGEN REGULATORY PROTEIN"/>
    <property type="match status" value="1"/>
</dbReference>
<reference evidence="2 3" key="1">
    <citation type="submission" date="2018-01" db="EMBL/GenBank/DDBJ databases">
        <title>Genome sequence of a Cantenovulum-like bacteria.</title>
        <authorList>
            <person name="Tan W.R."/>
            <person name="Lau N.-S."/>
            <person name="Go F."/>
            <person name="Amirul A.-A.A."/>
        </authorList>
    </citation>
    <scope>NUCLEOTIDE SEQUENCE [LARGE SCALE GENOMIC DNA]</scope>
    <source>
        <strain evidence="2 3">CCB-QB4</strain>
    </source>
</reference>
<gene>
    <name evidence="2" type="primary">ptsN</name>
    <name evidence="2" type="ORF">C2869_20635</name>
</gene>
<evidence type="ECO:0000313" key="2">
    <source>
        <dbReference type="EMBL" id="AWB68653.1"/>
    </source>
</evidence>
<name>A0A2S0VWU4_9ALTE</name>
<dbReference type="NCBIfam" id="TIGR01419">
    <property type="entry name" value="nitro_reg_IIA"/>
    <property type="match status" value="1"/>
</dbReference>
<dbReference type="SUPFAM" id="SSF55804">
    <property type="entry name" value="Phoshotransferase/anion transport protein"/>
    <property type="match status" value="1"/>
</dbReference>
<dbReference type="InterPro" id="IPR002178">
    <property type="entry name" value="PTS_EIIA_type-2_dom"/>
</dbReference>
<accession>A0A2S0VWU4</accession>
<dbReference type="EMBL" id="CP026604">
    <property type="protein sequence ID" value="AWB68653.1"/>
    <property type="molecule type" value="Genomic_DNA"/>
</dbReference>
<dbReference type="InterPro" id="IPR016152">
    <property type="entry name" value="PTrfase/Anion_transptr"/>
</dbReference>
<dbReference type="PROSITE" id="PS51094">
    <property type="entry name" value="PTS_EIIA_TYPE_2"/>
    <property type="match status" value="1"/>
</dbReference>
<dbReference type="KEGG" id="cate:C2869_20635"/>
<dbReference type="GO" id="GO:0009401">
    <property type="term" value="P:phosphoenolpyruvate-dependent sugar phosphotransferase system"/>
    <property type="evidence" value="ECO:0007669"/>
    <property type="project" value="InterPro"/>
</dbReference>
<dbReference type="InterPro" id="IPR051541">
    <property type="entry name" value="PTS_SugarTrans_NitroReg"/>
</dbReference>
<dbReference type="OrthoDB" id="95460at2"/>
<feature type="domain" description="PTS EIIA type-2" evidence="1">
    <location>
        <begin position="5"/>
        <end position="149"/>
    </location>
</feature>
<keyword evidence="3" id="KW-1185">Reference proteome</keyword>
<dbReference type="CDD" id="cd00211">
    <property type="entry name" value="PTS_IIA_fru"/>
    <property type="match status" value="1"/>
</dbReference>